<sequence>MIYYLPWNYEPVRSFVLSFVLITCFLLDATTIFSQTIENDYSKALSPDRTIIEQDTRQILSRPEFRHLTQQRETASDLPFDWEEFLKESQEQEANAAEPFFFAFGGLFLLILSYAFIFSICCLILYLLYRSFKGIDYARKKSDEPKRAQLQGEMIIEQIVSPAENEASIYLQRAKKFAKSGDYHNAIVQLLYGSMSFIERSGWIRFRKGLTYRDYLRAARPHGLPGDSFRKIIRTYEPLGFGRREATKEHFESTLNSYEAAFQKKA</sequence>
<keyword evidence="1" id="KW-1133">Transmembrane helix</keyword>
<proteinExistence type="predicted"/>
<keyword evidence="1" id="KW-0812">Transmembrane</keyword>
<evidence type="ECO:0000259" key="2">
    <source>
        <dbReference type="Pfam" id="PF13559"/>
    </source>
</evidence>
<dbReference type="Proteomes" id="UP000318704">
    <property type="component" value="Chromosome"/>
</dbReference>
<dbReference type="AlphaFoldDB" id="A0A517VQA3"/>
<gene>
    <name evidence="3" type="ORF">V144x_06360</name>
</gene>
<evidence type="ECO:0000313" key="4">
    <source>
        <dbReference type="Proteomes" id="UP000318704"/>
    </source>
</evidence>
<accession>A0A517VQA3</accession>
<organism evidence="3 4">
    <name type="scientific">Gimesia aquarii</name>
    <dbReference type="NCBI Taxonomy" id="2527964"/>
    <lineage>
        <taxon>Bacteria</taxon>
        <taxon>Pseudomonadati</taxon>
        <taxon>Planctomycetota</taxon>
        <taxon>Planctomycetia</taxon>
        <taxon>Planctomycetales</taxon>
        <taxon>Planctomycetaceae</taxon>
        <taxon>Gimesia</taxon>
    </lineage>
</organism>
<dbReference type="InterPro" id="IPR025403">
    <property type="entry name" value="TgpA-like_C"/>
</dbReference>
<dbReference type="Pfam" id="PF13559">
    <property type="entry name" value="DUF4129"/>
    <property type="match status" value="1"/>
</dbReference>
<dbReference type="KEGG" id="gaw:V144x_06360"/>
<name>A0A517VQA3_9PLAN</name>
<reference evidence="3 4" key="1">
    <citation type="submission" date="2019-03" db="EMBL/GenBank/DDBJ databases">
        <title>Deep-cultivation of Planctomycetes and their phenomic and genomic characterization uncovers novel biology.</title>
        <authorList>
            <person name="Wiegand S."/>
            <person name="Jogler M."/>
            <person name="Boedeker C."/>
            <person name="Pinto D."/>
            <person name="Vollmers J."/>
            <person name="Rivas-Marin E."/>
            <person name="Kohn T."/>
            <person name="Peeters S.H."/>
            <person name="Heuer A."/>
            <person name="Rast P."/>
            <person name="Oberbeckmann S."/>
            <person name="Bunk B."/>
            <person name="Jeske O."/>
            <person name="Meyerdierks A."/>
            <person name="Storesund J.E."/>
            <person name="Kallscheuer N."/>
            <person name="Luecker S."/>
            <person name="Lage O.M."/>
            <person name="Pohl T."/>
            <person name="Merkel B.J."/>
            <person name="Hornburger P."/>
            <person name="Mueller R.-W."/>
            <person name="Bruemmer F."/>
            <person name="Labrenz M."/>
            <person name="Spormann A.M."/>
            <person name="Op den Camp H."/>
            <person name="Overmann J."/>
            <person name="Amann R."/>
            <person name="Jetten M.S.M."/>
            <person name="Mascher T."/>
            <person name="Medema M.H."/>
            <person name="Devos D.P."/>
            <person name="Kaster A.-K."/>
            <person name="Ovreas L."/>
            <person name="Rohde M."/>
            <person name="Galperin M.Y."/>
            <person name="Jogler C."/>
        </authorList>
    </citation>
    <scope>NUCLEOTIDE SEQUENCE [LARGE SCALE GENOMIC DNA]</scope>
    <source>
        <strain evidence="3 4">V144</strain>
    </source>
</reference>
<protein>
    <recommendedName>
        <fullName evidence="2">Protein-glutamine gamma-glutamyltransferase-like C-terminal domain-containing protein</fullName>
    </recommendedName>
</protein>
<keyword evidence="1" id="KW-0472">Membrane</keyword>
<dbReference type="RefSeq" id="WP_144981213.1">
    <property type="nucleotide sequence ID" value="NZ_CP037920.1"/>
</dbReference>
<dbReference type="EMBL" id="CP037920">
    <property type="protein sequence ID" value="QDT95196.1"/>
    <property type="molecule type" value="Genomic_DNA"/>
</dbReference>
<feature type="domain" description="Protein-glutamine gamma-glutamyltransferase-like C-terminal" evidence="2">
    <location>
        <begin position="199"/>
        <end position="255"/>
    </location>
</feature>
<feature type="transmembrane region" description="Helical" evidence="1">
    <location>
        <begin position="100"/>
        <end position="129"/>
    </location>
</feature>
<evidence type="ECO:0000256" key="1">
    <source>
        <dbReference type="SAM" id="Phobius"/>
    </source>
</evidence>
<evidence type="ECO:0000313" key="3">
    <source>
        <dbReference type="EMBL" id="QDT95196.1"/>
    </source>
</evidence>